<gene>
    <name evidence="1" type="ORF">AYBTSS11_LOCUS2860</name>
</gene>
<dbReference type="EMBL" id="OY731398">
    <property type="protein sequence ID" value="CAJ1888746.1"/>
    <property type="molecule type" value="Genomic_DNA"/>
</dbReference>
<proteinExistence type="predicted"/>
<dbReference type="Gramene" id="rna-AYBTSS11_LOCUS2860">
    <property type="protein sequence ID" value="CAJ1888746.1"/>
    <property type="gene ID" value="gene-AYBTSS11_LOCUS2860"/>
</dbReference>
<keyword evidence="2" id="KW-1185">Reference proteome</keyword>
<protein>
    <submittedName>
        <fullName evidence="1">Uncharacterized protein</fullName>
    </submittedName>
</protein>
<name>A0AA86VB24_9FABA</name>
<accession>A0AA86VB24</accession>
<dbReference type="Proteomes" id="UP001189624">
    <property type="component" value="Chromosome 1"/>
</dbReference>
<sequence length="85" mass="9932">MAGKNKKIIGPKEEYEKAMTREQSWIFPLEKLNLGPRKKFLVMNLNGLFLYRVHRSQKSELPKTRSADGHYRGYLDLKLVLGLLQ</sequence>
<evidence type="ECO:0000313" key="2">
    <source>
        <dbReference type="Proteomes" id="UP001189624"/>
    </source>
</evidence>
<organism evidence="1 2">
    <name type="scientific">Sphenostylis stenocarpa</name>
    <dbReference type="NCBI Taxonomy" id="92480"/>
    <lineage>
        <taxon>Eukaryota</taxon>
        <taxon>Viridiplantae</taxon>
        <taxon>Streptophyta</taxon>
        <taxon>Embryophyta</taxon>
        <taxon>Tracheophyta</taxon>
        <taxon>Spermatophyta</taxon>
        <taxon>Magnoliopsida</taxon>
        <taxon>eudicotyledons</taxon>
        <taxon>Gunneridae</taxon>
        <taxon>Pentapetalae</taxon>
        <taxon>rosids</taxon>
        <taxon>fabids</taxon>
        <taxon>Fabales</taxon>
        <taxon>Fabaceae</taxon>
        <taxon>Papilionoideae</taxon>
        <taxon>50 kb inversion clade</taxon>
        <taxon>NPAAA clade</taxon>
        <taxon>indigoferoid/millettioid clade</taxon>
        <taxon>Phaseoleae</taxon>
        <taxon>Sphenostylis</taxon>
    </lineage>
</organism>
<evidence type="ECO:0000313" key="1">
    <source>
        <dbReference type="EMBL" id="CAJ1888746.1"/>
    </source>
</evidence>
<reference evidence="1" key="1">
    <citation type="submission" date="2023-10" db="EMBL/GenBank/DDBJ databases">
        <authorList>
            <person name="Domelevo Entfellner J.-B."/>
        </authorList>
    </citation>
    <scope>NUCLEOTIDE SEQUENCE</scope>
</reference>
<dbReference type="AlphaFoldDB" id="A0AA86VB24"/>